<evidence type="ECO:0000313" key="2">
    <source>
        <dbReference type="EMBL" id="ABA51249.1"/>
    </source>
</evidence>
<feature type="region of interest" description="Disordered" evidence="1">
    <location>
        <begin position="80"/>
        <end position="109"/>
    </location>
</feature>
<dbReference type="KEGG" id="bpm:BURPS1710b_A2190"/>
<dbReference type="AlphaFoldDB" id="Q3JGG2"/>
<protein>
    <submittedName>
        <fullName evidence="2">Putative exported protein</fullName>
    </submittedName>
</protein>
<organism evidence="2 3">
    <name type="scientific">Burkholderia pseudomallei (strain 1710b)</name>
    <dbReference type="NCBI Taxonomy" id="320372"/>
    <lineage>
        <taxon>Bacteria</taxon>
        <taxon>Pseudomonadati</taxon>
        <taxon>Pseudomonadota</taxon>
        <taxon>Betaproteobacteria</taxon>
        <taxon>Burkholderiales</taxon>
        <taxon>Burkholderiaceae</taxon>
        <taxon>Burkholderia</taxon>
        <taxon>pseudomallei group</taxon>
    </lineage>
</organism>
<name>Q3JGG2_BURP1</name>
<proteinExistence type="predicted"/>
<evidence type="ECO:0000313" key="3">
    <source>
        <dbReference type="Proteomes" id="UP000002700"/>
    </source>
</evidence>
<accession>Q3JGG2</accession>
<feature type="compositionally biased region" description="Basic residues" evidence="1">
    <location>
        <begin position="80"/>
        <end position="92"/>
    </location>
</feature>
<sequence>MNRCALRRAGVKRARMEPSRRRFVKHRLAAATVAVVVAVAAAKETKETKETDKVGKVGKAAIVQTAAVRSEPCAMRAAMRARRRARVRRRRAGHFEAAPHGPPTGDFGGRGCDRCVG</sequence>
<dbReference type="EMBL" id="CP000125">
    <property type="protein sequence ID" value="ABA51249.1"/>
    <property type="molecule type" value="Genomic_DNA"/>
</dbReference>
<reference evidence="2 3" key="1">
    <citation type="submission" date="2005-09" db="EMBL/GenBank/DDBJ databases">
        <authorList>
            <person name="Woods D.E."/>
            <person name="Nierman W.C."/>
        </authorList>
    </citation>
    <scope>NUCLEOTIDE SEQUENCE [LARGE SCALE GENOMIC DNA]</scope>
    <source>
        <strain evidence="2 3">1710b</strain>
    </source>
</reference>
<dbReference type="EnsemblBacteria" id="ABA51249">
    <property type="protein sequence ID" value="ABA51249"/>
    <property type="gene ID" value="BURPS1710b_A2190"/>
</dbReference>
<dbReference type="HOGENOM" id="CLU_170148_0_0_4"/>
<gene>
    <name evidence="2" type="ordered locus">BURPS1710b_A2190</name>
</gene>
<dbReference type="Proteomes" id="UP000002700">
    <property type="component" value="Chromosome II"/>
</dbReference>
<evidence type="ECO:0000256" key="1">
    <source>
        <dbReference type="SAM" id="MobiDB-lite"/>
    </source>
</evidence>